<gene>
    <name evidence="1" type="ORF">NTJ_07940</name>
</gene>
<keyword evidence="2" id="KW-1185">Reference proteome</keyword>
<reference evidence="1 2" key="1">
    <citation type="submission" date="2023-09" db="EMBL/GenBank/DDBJ databases">
        <title>Nesidiocoris tenuis whole genome shotgun sequence.</title>
        <authorList>
            <person name="Shibata T."/>
            <person name="Shimoda M."/>
            <person name="Kobayashi T."/>
            <person name="Uehara T."/>
        </authorList>
    </citation>
    <scope>NUCLEOTIDE SEQUENCE [LARGE SCALE GENOMIC DNA]</scope>
    <source>
        <strain evidence="1 2">Japan</strain>
    </source>
</reference>
<dbReference type="PANTHER" id="PTHR21261">
    <property type="entry name" value="BEAT PROTEIN"/>
    <property type="match status" value="1"/>
</dbReference>
<name>A0ABN7AW78_9HEMI</name>
<dbReference type="PANTHER" id="PTHR21261:SF14">
    <property type="entry name" value="BEATEN PATH IV, ISOFORM B"/>
    <property type="match status" value="1"/>
</dbReference>
<evidence type="ECO:0000313" key="2">
    <source>
        <dbReference type="Proteomes" id="UP001307889"/>
    </source>
</evidence>
<sequence length="143" mass="16014">MPNHGPHISMDKKFYLKNEEFEANCTSAKSFPATVLKWYINDSPVDDDDWLIEYPPEIHAHRLLTTTVGLRGIAYPEYFVKGNMKLKCVASLSPMLWQGSGESTLQSMSDILDGREAMLLVRGGSVRIFSSAPLLVLAFFLTS</sequence>
<evidence type="ECO:0000313" key="1">
    <source>
        <dbReference type="EMBL" id="BES95131.1"/>
    </source>
</evidence>
<protein>
    <submittedName>
        <fullName evidence="1">Beat protein</fullName>
    </submittedName>
</protein>
<organism evidence="1 2">
    <name type="scientific">Nesidiocoris tenuis</name>
    <dbReference type="NCBI Taxonomy" id="355587"/>
    <lineage>
        <taxon>Eukaryota</taxon>
        <taxon>Metazoa</taxon>
        <taxon>Ecdysozoa</taxon>
        <taxon>Arthropoda</taxon>
        <taxon>Hexapoda</taxon>
        <taxon>Insecta</taxon>
        <taxon>Pterygota</taxon>
        <taxon>Neoptera</taxon>
        <taxon>Paraneoptera</taxon>
        <taxon>Hemiptera</taxon>
        <taxon>Heteroptera</taxon>
        <taxon>Panheteroptera</taxon>
        <taxon>Cimicomorpha</taxon>
        <taxon>Miridae</taxon>
        <taxon>Dicyphina</taxon>
        <taxon>Nesidiocoris</taxon>
    </lineage>
</organism>
<dbReference type="EMBL" id="AP028914">
    <property type="protein sequence ID" value="BES95131.1"/>
    <property type="molecule type" value="Genomic_DNA"/>
</dbReference>
<accession>A0ABN7AW78</accession>
<proteinExistence type="predicted"/>
<dbReference type="Proteomes" id="UP001307889">
    <property type="component" value="Chromosome 6"/>
</dbReference>